<gene>
    <name evidence="1" type="ORF">EOE48_02985</name>
</gene>
<dbReference type="EMBL" id="SACP01000002">
    <property type="protein sequence ID" value="RVU21077.1"/>
    <property type="molecule type" value="Genomic_DNA"/>
</dbReference>
<reference evidence="1 2" key="1">
    <citation type="submission" date="2019-01" db="EMBL/GenBank/DDBJ databases">
        <authorList>
            <person name="Chen W.-M."/>
        </authorList>
    </citation>
    <scope>NUCLEOTIDE SEQUENCE [LARGE SCALE GENOMIC DNA]</scope>
    <source>
        <strain evidence="1 2">TER-1</strain>
    </source>
</reference>
<organism evidence="1 2">
    <name type="scientific">Methylobacterium oryzihabitans</name>
    <dbReference type="NCBI Taxonomy" id="2499852"/>
    <lineage>
        <taxon>Bacteria</taxon>
        <taxon>Pseudomonadati</taxon>
        <taxon>Pseudomonadota</taxon>
        <taxon>Alphaproteobacteria</taxon>
        <taxon>Hyphomicrobiales</taxon>
        <taxon>Methylobacteriaceae</taxon>
        <taxon>Methylobacterium</taxon>
    </lineage>
</organism>
<proteinExistence type="predicted"/>
<accession>A0A437PFM9</accession>
<comment type="caution">
    <text evidence="1">The sequence shown here is derived from an EMBL/GenBank/DDBJ whole genome shotgun (WGS) entry which is preliminary data.</text>
</comment>
<name>A0A437PFM9_9HYPH</name>
<dbReference type="RefSeq" id="WP_127727296.1">
    <property type="nucleotide sequence ID" value="NZ_SACP01000002.1"/>
</dbReference>
<dbReference type="OrthoDB" id="8455046at2"/>
<keyword evidence="2" id="KW-1185">Reference proteome</keyword>
<evidence type="ECO:0000313" key="2">
    <source>
        <dbReference type="Proteomes" id="UP000286997"/>
    </source>
</evidence>
<dbReference type="Proteomes" id="UP000286997">
    <property type="component" value="Unassembled WGS sequence"/>
</dbReference>
<sequence length="86" mass="9161">MFGPWMQLGLATTQLAFEAQTVIAMRLAKLSLGGPAAGVEAQRMVSEKVMAAMEAAATLATGGSASTVVKDYRRHVRANARRLRRG</sequence>
<evidence type="ECO:0008006" key="3">
    <source>
        <dbReference type="Google" id="ProtNLM"/>
    </source>
</evidence>
<protein>
    <recommendedName>
        <fullName evidence="3">Antibiotic ABC transporter</fullName>
    </recommendedName>
</protein>
<dbReference type="AlphaFoldDB" id="A0A437PFM9"/>
<evidence type="ECO:0000313" key="1">
    <source>
        <dbReference type="EMBL" id="RVU21077.1"/>
    </source>
</evidence>